<dbReference type="SUPFAM" id="SSF47413">
    <property type="entry name" value="lambda repressor-like DNA-binding domains"/>
    <property type="match status" value="1"/>
</dbReference>
<dbReference type="CDD" id="cd00093">
    <property type="entry name" value="HTH_XRE"/>
    <property type="match status" value="1"/>
</dbReference>
<dbReference type="RefSeq" id="WP_229841790.1">
    <property type="nucleotide sequence ID" value="NZ_BNAI01000001.1"/>
</dbReference>
<dbReference type="PANTHER" id="PTHR46797">
    <property type="entry name" value="HTH-TYPE TRANSCRIPTIONAL REGULATOR"/>
    <property type="match status" value="1"/>
</dbReference>
<dbReference type="Pfam" id="PF01381">
    <property type="entry name" value="HTH_3"/>
    <property type="match status" value="1"/>
</dbReference>
<dbReference type="PROSITE" id="PS50943">
    <property type="entry name" value="HTH_CROC1"/>
    <property type="match status" value="1"/>
</dbReference>
<keyword evidence="1" id="KW-0238">DNA-binding</keyword>
<dbReference type="AlphaFoldDB" id="A0A8J3DVR4"/>
<reference evidence="3" key="1">
    <citation type="journal article" date="2014" name="Int. J. Syst. Evol. Microbiol.">
        <title>Complete genome sequence of Corynebacterium casei LMG S-19264T (=DSM 44701T), isolated from a smear-ripened cheese.</title>
        <authorList>
            <consortium name="US DOE Joint Genome Institute (JGI-PGF)"/>
            <person name="Walter F."/>
            <person name="Albersmeier A."/>
            <person name="Kalinowski J."/>
            <person name="Ruckert C."/>
        </authorList>
    </citation>
    <scope>NUCLEOTIDE SEQUENCE</scope>
    <source>
        <strain evidence="3">CGMCC 1.16548</strain>
    </source>
</reference>
<dbReference type="PANTHER" id="PTHR46797:SF1">
    <property type="entry name" value="METHYLPHOSPHONATE SYNTHASE"/>
    <property type="match status" value="1"/>
</dbReference>
<dbReference type="InterPro" id="IPR050807">
    <property type="entry name" value="TransReg_Diox_bact_type"/>
</dbReference>
<accession>A0A8J3DVR4</accession>
<dbReference type="CDD" id="cd02209">
    <property type="entry name" value="cupin_XRE_C"/>
    <property type="match status" value="1"/>
</dbReference>
<dbReference type="SUPFAM" id="SSF51182">
    <property type="entry name" value="RmlC-like cupins"/>
    <property type="match status" value="1"/>
</dbReference>
<sequence length="196" mass="21473">MPDSVDVEPDVQAERIGSHIRRLRHARGMTLVQLAEASLLSHPFLSQLERGLARPSIGSLEKIARALGSSQLELLSGADDDAEGSDAPVGLVRADEGSRGHYAEGEGRMLVHGDQRRFHPMALAGENREFGDAFSHAEDEFLHVVEGTIEVDLGDRGRFTLGPGDSLYYVGGTPHRWRSLDAGYRLFVVKEHPARL</sequence>
<dbReference type="Gene3D" id="1.10.260.40">
    <property type="entry name" value="lambda repressor-like DNA-binding domains"/>
    <property type="match status" value="1"/>
</dbReference>
<feature type="domain" description="HTH cro/C1-type" evidence="2">
    <location>
        <begin position="20"/>
        <end position="74"/>
    </location>
</feature>
<dbReference type="Pfam" id="PF07883">
    <property type="entry name" value="Cupin_2"/>
    <property type="match status" value="1"/>
</dbReference>
<dbReference type="EMBL" id="BNAI01000001">
    <property type="protein sequence ID" value="GHF05050.1"/>
    <property type="molecule type" value="Genomic_DNA"/>
</dbReference>
<dbReference type="GO" id="GO:0005829">
    <property type="term" value="C:cytosol"/>
    <property type="evidence" value="ECO:0007669"/>
    <property type="project" value="TreeGrafter"/>
</dbReference>
<proteinExistence type="predicted"/>
<dbReference type="Gene3D" id="2.60.120.10">
    <property type="entry name" value="Jelly Rolls"/>
    <property type="match status" value="1"/>
</dbReference>
<evidence type="ECO:0000256" key="1">
    <source>
        <dbReference type="ARBA" id="ARBA00023125"/>
    </source>
</evidence>
<gene>
    <name evidence="3" type="ORF">GCM10011600_01890</name>
</gene>
<keyword evidence="4" id="KW-1185">Reference proteome</keyword>
<dbReference type="InterPro" id="IPR014710">
    <property type="entry name" value="RmlC-like_jellyroll"/>
</dbReference>
<evidence type="ECO:0000313" key="4">
    <source>
        <dbReference type="Proteomes" id="UP000617531"/>
    </source>
</evidence>
<dbReference type="GO" id="GO:0003677">
    <property type="term" value="F:DNA binding"/>
    <property type="evidence" value="ECO:0007669"/>
    <property type="project" value="UniProtKB-KW"/>
</dbReference>
<dbReference type="SMART" id="SM00530">
    <property type="entry name" value="HTH_XRE"/>
    <property type="match status" value="1"/>
</dbReference>
<dbReference type="InterPro" id="IPR001387">
    <property type="entry name" value="Cro/C1-type_HTH"/>
</dbReference>
<dbReference type="GO" id="GO:0003700">
    <property type="term" value="F:DNA-binding transcription factor activity"/>
    <property type="evidence" value="ECO:0007669"/>
    <property type="project" value="TreeGrafter"/>
</dbReference>
<organism evidence="3 4">
    <name type="scientific">Pseudolysinimonas yzui</name>
    <dbReference type="NCBI Taxonomy" id="2708254"/>
    <lineage>
        <taxon>Bacteria</taxon>
        <taxon>Bacillati</taxon>
        <taxon>Actinomycetota</taxon>
        <taxon>Actinomycetes</taxon>
        <taxon>Micrococcales</taxon>
        <taxon>Microbacteriaceae</taxon>
        <taxon>Pseudolysinimonas</taxon>
    </lineage>
</organism>
<dbReference type="InterPro" id="IPR010982">
    <property type="entry name" value="Lambda_DNA-bd_dom_sf"/>
</dbReference>
<dbReference type="Proteomes" id="UP000617531">
    <property type="component" value="Unassembled WGS sequence"/>
</dbReference>
<evidence type="ECO:0000259" key="2">
    <source>
        <dbReference type="PROSITE" id="PS50943"/>
    </source>
</evidence>
<protein>
    <submittedName>
        <fullName evidence="3">XRE family transcriptional regulator</fullName>
    </submittedName>
</protein>
<name>A0A8J3DVR4_9MICO</name>
<comment type="caution">
    <text evidence="3">The sequence shown here is derived from an EMBL/GenBank/DDBJ whole genome shotgun (WGS) entry which is preliminary data.</text>
</comment>
<dbReference type="InterPro" id="IPR011051">
    <property type="entry name" value="RmlC_Cupin_sf"/>
</dbReference>
<evidence type="ECO:0000313" key="3">
    <source>
        <dbReference type="EMBL" id="GHF05050.1"/>
    </source>
</evidence>
<dbReference type="InterPro" id="IPR013096">
    <property type="entry name" value="Cupin_2"/>
</dbReference>
<reference evidence="3" key="2">
    <citation type="submission" date="2020-09" db="EMBL/GenBank/DDBJ databases">
        <authorList>
            <person name="Sun Q."/>
            <person name="Zhou Y."/>
        </authorList>
    </citation>
    <scope>NUCLEOTIDE SEQUENCE</scope>
    <source>
        <strain evidence="3">CGMCC 1.16548</strain>
    </source>
</reference>